<dbReference type="EMBL" id="KZ825312">
    <property type="protein sequence ID" value="RAH50753.1"/>
    <property type="molecule type" value="Genomic_DNA"/>
</dbReference>
<accession>A0ACD1GNE0</accession>
<evidence type="ECO:0000313" key="2">
    <source>
        <dbReference type="Proteomes" id="UP000249057"/>
    </source>
</evidence>
<proteinExistence type="predicted"/>
<name>A0ACD1GNE0_9EURO</name>
<organism evidence="1 2">
    <name type="scientific">Aspergillus brunneoviolaceus CBS 621.78</name>
    <dbReference type="NCBI Taxonomy" id="1450534"/>
    <lineage>
        <taxon>Eukaryota</taxon>
        <taxon>Fungi</taxon>
        <taxon>Dikarya</taxon>
        <taxon>Ascomycota</taxon>
        <taxon>Pezizomycotina</taxon>
        <taxon>Eurotiomycetes</taxon>
        <taxon>Eurotiomycetidae</taxon>
        <taxon>Eurotiales</taxon>
        <taxon>Aspergillaceae</taxon>
        <taxon>Aspergillus</taxon>
        <taxon>Aspergillus subgen. Circumdati</taxon>
    </lineage>
</organism>
<evidence type="ECO:0000313" key="1">
    <source>
        <dbReference type="EMBL" id="RAH50753.1"/>
    </source>
</evidence>
<keyword evidence="2" id="KW-1185">Reference proteome</keyword>
<dbReference type="Proteomes" id="UP000249057">
    <property type="component" value="Unassembled WGS sequence"/>
</dbReference>
<protein>
    <submittedName>
        <fullName evidence="1">Uncharacterized protein</fullName>
    </submittedName>
</protein>
<sequence>MDEVAGDGIMSQKRKATGDFPSPKRLQKLPTLDDDVDPIYREEDSDVEYTFSDSDSEAGDSLHETPATPMSTTSSRYPSELKTHRCPFDGCTKAFNRPARLQEHLRSHNNERLFQCPQDGCDKNFLRASHLNHHVKSAHTGIRDYVCDRPGCGKSFVTGSRLRRHLAAHDGRDKYRCTEYPPCDETFRKHTTLQKHILSAHLNQKPFPCAHFDPASGQRCSMAFDTAGHLRAHESRVHTEKRFTCAECAQRADLEQITTNTTVAGGPATFPSYALLQAHIRAAHPPQCPHCPLTCSTTRELRRHLEVAHGNVPLSDRKVFPCTVPGCDSSFTKKGNLTVHVRTVHQGEKRFVCGETDLSASKRVAGWPGGAVHGCGKRYGSKLALEEHIRTAHMGFPNAKAERRQRLGLTPKVSAQQRSNAAAAGAGAGPSALAALTGAGYAEETGRQIPCMQGGCAHRFHRNYDLWVHMGSKHGYSEDEIRDLFMQKALLAEDGEQQSSSTAAASTTAATMTAAMMGDLFGLYGLEFDNDDDGPGYEPYGLSGKSVAAGPAVQYGNGEESGGGGGYTAGGFPSHNEMIHDIDSKIPSAAGPTVDDLAMIDPLLEFNSMAA</sequence>
<reference evidence="1" key="1">
    <citation type="submission" date="2018-02" db="EMBL/GenBank/DDBJ databases">
        <title>The genomes of Aspergillus section Nigri reveals drivers in fungal speciation.</title>
        <authorList>
            <consortium name="DOE Joint Genome Institute"/>
            <person name="Vesth T.C."/>
            <person name="Nybo J."/>
            <person name="Theobald S."/>
            <person name="Brandl J."/>
            <person name="Frisvad J.C."/>
            <person name="Nielsen K.F."/>
            <person name="Lyhne E.K."/>
            <person name="Kogle M.E."/>
            <person name="Kuo A."/>
            <person name="Riley R."/>
            <person name="Clum A."/>
            <person name="Nolan M."/>
            <person name="Lipzen A."/>
            <person name="Salamov A."/>
            <person name="Henrissat B."/>
            <person name="Wiebenga A."/>
            <person name="De vries R.P."/>
            <person name="Grigoriev I.V."/>
            <person name="Mortensen U.H."/>
            <person name="Andersen M.R."/>
            <person name="Baker S.E."/>
        </authorList>
    </citation>
    <scope>NUCLEOTIDE SEQUENCE</scope>
    <source>
        <strain evidence="1">CBS 621.78</strain>
    </source>
</reference>
<gene>
    <name evidence="1" type="ORF">BO95DRAFT_478230</name>
</gene>